<keyword evidence="1" id="KW-0732">Signal</keyword>
<dbReference type="InterPro" id="IPR015943">
    <property type="entry name" value="WD40/YVTN_repeat-like_dom_sf"/>
</dbReference>
<dbReference type="SUPFAM" id="SSF50969">
    <property type="entry name" value="YVTN repeat-like/Quinoprotein amine dehydrogenase"/>
    <property type="match status" value="1"/>
</dbReference>
<evidence type="ECO:0000256" key="1">
    <source>
        <dbReference type="SAM" id="SignalP"/>
    </source>
</evidence>
<proteinExistence type="predicted"/>
<protein>
    <recommendedName>
        <fullName evidence="4">DUF5074 domain-containing protein</fullName>
    </recommendedName>
</protein>
<sequence>MKNKFTLKLSVYLIPVLLTMMIASCKKDHNVKIAEPGKYENGFFVVNEGWFGHGTGTVSFFDYSKGTLTDSIFTKENPGKTLDPATSSLEFGTVYNHKLYLLSKAGGPLVVTDDLSLKEIGRIAAATSNDWRAFVGIDNNTGLVSTGDGIYPLNLQNVTLGGKIGGVDGEVGDLIKAGNYIFALSQSNGVVVLNATTYAVVKTIPGLEVAFARSKDGAIWAAGGTQLVRIDPATLVVQVITVPFTVNGSWGAWHPGSITASTTENAIFLAKNGPYNGGTQVYKYTAANAASFTTPFVTVPTGKEMYGAGLAYNEKLNQLVVSTVKSGYGTNYSVNDLYFYDPSSGAQSKDISYTGYYFPATFVFH</sequence>
<dbReference type="InterPro" id="IPR031815">
    <property type="entry name" value="DUF5074"/>
</dbReference>
<dbReference type="Gene3D" id="2.130.10.10">
    <property type="entry name" value="YVTN repeat-like/Quinoprotein amine dehydrogenase"/>
    <property type="match status" value="1"/>
</dbReference>
<dbReference type="InterPro" id="IPR011044">
    <property type="entry name" value="Quino_amine_DH_bsu"/>
</dbReference>
<comment type="caution">
    <text evidence="2">The sequence shown here is derived from an EMBL/GenBank/DDBJ whole genome shotgun (WGS) entry which is preliminary data.</text>
</comment>
<accession>A0A841JAC4</accession>
<evidence type="ECO:0000313" key="3">
    <source>
        <dbReference type="Proteomes" id="UP000548326"/>
    </source>
</evidence>
<dbReference type="PROSITE" id="PS51257">
    <property type="entry name" value="PROKAR_LIPOPROTEIN"/>
    <property type="match status" value="1"/>
</dbReference>
<evidence type="ECO:0008006" key="4">
    <source>
        <dbReference type="Google" id="ProtNLM"/>
    </source>
</evidence>
<dbReference type="RefSeq" id="WP_183585651.1">
    <property type="nucleotide sequence ID" value="NZ_JACHCA010000002.1"/>
</dbReference>
<dbReference type="Pfam" id="PF16819">
    <property type="entry name" value="DUF5074"/>
    <property type="match status" value="1"/>
</dbReference>
<reference evidence="2 3" key="1">
    <citation type="submission" date="2020-08" db="EMBL/GenBank/DDBJ databases">
        <title>Genomic Encyclopedia of Type Strains, Phase IV (KMG-V): Genome sequencing to study the core and pangenomes of soil and plant-associated prokaryotes.</title>
        <authorList>
            <person name="Whitman W."/>
        </authorList>
    </citation>
    <scope>NUCLEOTIDE SEQUENCE [LARGE SCALE GENOMIC DNA]</scope>
    <source>
        <strain evidence="2 3">MP601</strain>
    </source>
</reference>
<organism evidence="2 3">
    <name type="scientific">Mucilaginibacter lappiensis</name>
    <dbReference type="NCBI Taxonomy" id="354630"/>
    <lineage>
        <taxon>Bacteria</taxon>
        <taxon>Pseudomonadati</taxon>
        <taxon>Bacteroidota</taxon>
        <taxon>Sphingobacteriia</taxon>
        <taxon>Sphingobacteriales</taxon>
        <taxon>Sphingobacteriaceae</taxon>
        <taxon>Mucilaginibacter</taxon>
    </lineage>
</organism>
<dbReference type="Proteomes" id="UP000548326">
    <property type="component" value="Unassembled WGS sequence"/>
</dbReference>
<dbReference type="EMBL" id="JACHCA010000002">
    <property type="protein sequence ID" value="MBB6126556.1"/>
    <property type="molecule type" value="Genomic_DNA"/>
</dbReference>
<evidence type="ECO:0000313" key="2">
    <source>
        <dbReference type="EMBL" id="MBB6126556.1"/>
    </source>
</evidence>
<name>A0A841JAC4_9SPHI</name>
<dbReference type="AlphaFoldDB" id="A0A841JAC4"/>
<feature type="signal peptide" evidence="1">
    <location>
        <begin position="1"/>
        <end position="25"/>
    </location>
</feature>
<gene>
    <name evidence="2" type="ORF">HDF22_000661</name>
</gene>
<feature type="chain" id="PRO_5032796083" description="DUF5074 domain-containing protein" evidence="1">
    <location>
        <begin position="26"/>
        <end position="365"/>
    </location>
</feature>